<evidence type="ECO:0000313" key="2">
    <source>
        <dbReference type="EMBL" id="MFF3224074.1"/>
    </source>
</evidence>
<proteinExistence type="predicted"/>
<evidence type="ECO:0000313" key="3">
    <source>
        <dbReference type="Proteomes" id="UP001601948"/>
    </source>
</evidence>
<dbReference type="RefSeq" id="WP_387717395.1">
    <property type="nucleotide sequence ID" value="NZ_JBIAPI010000002.1"/>
</dbReference>
<evidence type="ECO:0000256" key="1">
    <source>
        <dbReference type="SAM" id="MobiDB-lite"/>
    </source>
</evidence>
<accession>A0ABW6QT24</accession>
<organism evidence="2 3">
    <name type="scientific">Nocardia suismassiliense</name>
    <dbReference type="NCBI Taxonomy" id="2077092"/>
    <lineage>
        <taxon>Bacteria</taxon>
        <taxon>Bacillati</taxon>
        <taxon>Actinomycetota</taxon>
        <taxon>Actinomycetes</taxon>
        <taxon>Mycobacteriales</taxon>
        <taxon>Nocardiaceae</taxon>
        <taxon>Nocardia</taxon>
    </lineage>
</organism>
<dbReference type="Proteomes" id="UP001601948">
    <property type="component" value="Unassembled WGS sequence"/>
</dbReference>
<name>A0ABW6QT24_9NOCA</name>
<keyword evidence="3" id="KW-1185">Reference proteome</keyword>
<dbReference type="EMBL" id="JBIAPI010000002">
    <property type="protein sequence ID" value="MFF3224074.1"/>
    <property type="molecule type" value="Genomic_DNA"/>
</dbReference>
<reference evidence="2 3" key="1">
    <citation type="submission" date="2024-10" db="EMBL/GenBank/DDBJ databases">
        <title>The Natural Products Discovery Center: Release of the First 8490 Sequenced Strains for Exploring Actinobacteria Biosynthetic Diversity.</title>
        <authorList>
            <person name="Kalkreuter E."/>
            <person name="Kautsar S.A."/>
            <person name="Yang D."/>
            <person name="Bader C.D."/>
            <person name="Teijaro C.N."/>
            <person name="Fluegel L."/>
            <person name="Davis C.M."/>
            <person name="Simpson J.R."/>
            <person name="Lauterbach L."/>
            <person name="Steele A.D."/>
            <person name="Gui C."/>
            <person name="Meng S."/>
            <person name="Li G."/>
            <person name="Viehrig K."/>
            <person name="Ye F."/>
            <person name="Su P."/>
            <person name="Kiefer A.F."/>
            <person name="Nichols A."/>
            <person name="Cepeda A.J."/>
            <person name="Yan W."/>
            <person name="Fan B."/>
            <person name="Jiang Y."/>
            <person name="Adhikari A."/>
            <person name="Zheng C.-J."/>
            <person name="Schuster L."/>
            <person name="Cowan T.M."/>
            <person name="Smanski M.J."/>
            <person name="Chevrette M.G."/>
            <person name="De Carvalho L.P.S."/>
            <person name="Shen B."/>
        </authorList>
    </citation>
    <scope>NUCLEOTIDE SEQUENCE [LARGE SCALE GENOMIC DNA]</scope>
    <source>
        <strain evidence="2 3">NPDC003040</strain>
    </source>
</reference>
<protein>
    <submittedName>
        <fullName evidence="2">Uncharacterized protein</fullName>
    </submittedName>
</protein>
<feature type="region of interest" description="Disordered" evidence="1">
    <location>
        <begin position="1"/>
        <end position="23"/>
    </location>
</feature>
<comment type="caution">
    <text evidence="2">The sequence shown here is derived from an EMBL/GenBank/DDBJ whole genome shotgun (WGS) entry which is preliminary data.</text>
</comment>
<sequence>MNPAPLQLHRGKSGPGRLDPATIVEPTPERMAPVRETALPTTAAHPPLFAVLGAHGGAGASTLARWWAPAADTGLAWPGSPRTTQRVIVAARLCMPGLTAAAERLREWHAGYAPDGVTVIGLALTAARPGSVPAMVRRFRSVVAELVEQVYDIGWHDELVCLDLADLAQYSPFAPAPQRRRKSRLTETVPLDVYRAGADIISRIAASHPAAQKDSEDQS</sequence>
<gene>
    <name evidence="2" type="ORF">ACFYV7_14880</name>
</gene>